<keyword evidence="2" id="KW-0472">Membrane</keyword>
<dbReference type="OrthoDB" id="10035043at2759"/>
<dbReference type="Proteomes" id="UP000228934">
    <property type="component" value="Unassembled WGS sequence"/>
</dbReference>
<keyword evidence="2" id="KW-1133">Transmembrane helix</keyword>
<gene>
    <name evidence="3" type="ORF">AB205_0100920</name>
</gene>
<name>A0A2G9REJ8_AQUCT</name>
<feature type="non-terminal residue" evidence="3">
    <location>
        <position position="1"/>
    </location>
</feature>
<proteinExistence type="predicted"/>
<organism evidence="3 4">
    <name type="scientific">Aquarana catesbeiana</name>
    <name type="common">American bullfrog</name>
    <name type="synonym">Rana catesbeiana</name>
    <dbReference type="NCBI Taxonomy" id="8400"/>
    <lineage>
        <taxon>Eukaryota</taxon>
        <taxon>Metazoa</taxon>
        <taxon>Chordata</taxon>
        <taxon>Craniata</taxon>
        <taxon>Vertebrata</taxon>
        <taxon>Euteleostomi</taxon>
        <taxon>Amphibia</taxon>
        <taxon>Batrachia</taxon>
        <taxon>Anura</taxon>
        <taxon>Neobatrachia</taxon>
        <taxon>Ranoidea</taxon>
        <taxon>Ranidae</taxon>
        <taxon>Aquarana</taxon>
    </lineage>
</organism>
<dbReference type="AlphaFoldDB" id="A0A2G9REJ8"/>
<protein>
    <submittedName>
        <fullName evidence="3">Uncharacterized protein</fullName>
    </submittedName>
</protein>
<keyword evidence="4" id="KW-1185">Reference proteome</keyword>
<evidence type="ECO:0000256" key="1">
    <source>
        <dbReference type="SAM" id="MobiDB-lite"/>
    </source>
</evidence>
<reference evidence="4" key="1">
    <citation type="journal article" date="2017" name="Nat. Commun.">
        <title>The North American bullfrog draft genome provides insight into hormonal regulation of long noncoding RNA.</title>
        <authorList>
            <person name="Hammond S.A."/>
            <person name="Warren R.L."/>
            <person name="Vandervalk B.P."/>
            <person name="Kucuk E."/>
            <person name="Khan H."/>
            <person name="Gibb E.A."/>
            <person name="Pandoh P."/>
            <person name="Kirk H."/>
            <person name="Zhao Y."/>
            <person name="Jones M."/>
            <person name="Mungall A.J."/>
            <person name="Coope R."/>
            <person name="Pleasance S."/>
            <person name="Moore R.A."/>
            <person name="Holt R.A."/>
            <person name="Round J.M."/>
            <person name="Ohora S."/>
            <person name="Walle B.V."/>
            <person name="Veldhoen N."/>
            <person name="Helbing C.C."/>
            <person name="Birol I."/>
        </authorList>
    </citation>
    <scope>NUCLEOTIDE SEQUENCE [LARGE SCALE GENOMIC DNA]</scope>
</reference>
<evidence type="ECO:0000313" key="3">
    <source>
        <dbReference type="EMBL" id="PIO26336.1"/>
    </source>
</evidence>
<keyword evidence="2" id="KW-0812">Transmembrane</keyword>
<feature type="region of interest" description="Disordered" evidence="1">
    <location>
        <begin position="121"/>
        <end position="144"/>
    </location>
</feature>
<accession>A0A2G9REJ8</accession>
<sequence>SLLLFLVLLLGVSAEDPPPAASAQYLWGEFWMVRFFLNIAGYGTILIPGYILIQYFKRKNYLETGRGICFPLVKSCVFGHESKSLTPDEPSSAVRLEGDPSTTQQALKLLFCAAGLQVRSGDTRNKSRREKPGITVESRNLGRK</sequence>
<evidence type="ECO:0000256" key="2">
    <source>
        <dbReference type="SAM" id="Phobius"/>
    </source>
</evidence>
<dbReference type="EMBL" id="KV948400">
    <property type="protein sequence ID" value="PIO26336.1"/>
    <property type="molecule type" value="Genomic_DNA"/>
</dbReference>
<evidence type="ECO:0000313" key="4">
    <source>
        <dbReference type="Proteomes" id="UP000228934"/>
    </source>
</evidence>
<feature type="transmembrane region" description="Helical" evidence="2">
    <location>
        <begin position="30"/>
        <end position="53"/>
    </location>
</feature>